<organism evidence="2 3">
    <name type="scientific">Roridomyces roridus</name>
    <dbReference type="NCBI Taxonomy" id="1738132"/>
    <lineage>
        <taxon>Eukaryota</taxon>
        <taxon>Fungi</taxon>
        <taxon>Dikarya</taxon>
        <taxon>Basidiomycota</taxon>
        <taxon>Agaricomycotina</taxon>
        <taxon>Agaricomycetes</taxon>
        <taxon>Agaricomycetidae</taxon>
        <taxon>Agaricales</taxon>
        <taxon>Marasmiineae</taxon>
        <taxon>Mycenaceae</taxon>
        <taxon>Roridomyces</taxon>
    </lineage>
</organism>
<feature type="region of interest" description="Disordered" evidence="1">
    <location>
        <begin position="514"/>
        <end position="544"/>
    </location>
</feature>
<accession>A0AAD7B478</accession>
<name>A0AAD7B478_9AGAR</name>
<keyword evidence="3" id="KW-1185">Reference proteome</keyword>
<dbReference type="Gene3D" id="3.80.10.10">
    <property type="entry name" value="Ribonuclease Inhibitor"/>
    <property type="match status" value="1"/>
</dbReference>
<evidence type="ECO:0000313" key="2">
    <source>
        <dbReference type="EMBL" id="KAJ7609519.1"/>
    </source>
</evidence>
<dbReference type="AlphaFoldDB" id="A0AAD7B478"/>
<dbReference type="Proteomes" id="UP001221142">
    <property type="component" value="Unassembled WGS sequence"/>
</dbReference>
<dbReference type="EMBL" id="JARKIF010000040">
    <property type="protein sequence ID" value="KAJ7609519.1"/>
    <property type="molecule type" value="Genomic_DNA"/>
</dbReference>
<sequence>MALKFLKAILHHIVGHSEKSTSRVSNQPPSPPPTLATLPPDILYLVFELLYSPSDTANRSRYNHEKFKGRLLLPLSQTCWHLRVHTLPWIFRDVYNWDCTDESTWPETLWPFFQTVHIRDRSIRRPRNISLPPAMYHALSSMSSVTVVTLRMHDPVPVRLFQALSLVPQLRCLEVHQARFDGPADYSPLRFPNLKALLITVKGFEGVLRSDGIDRRSELSNVMALLNNLGSTLATLQISGDLLPLEFRSIKWLQLAAFTVTEHTPTPYVAVSGLVSNMPALTRLSVLYTADLKHTGDLFPPFTLGTSGGGLLSFTCPLLASVALSNMQPTDPIFTQLPPTLRSLHLLALTDGDAPGQAVLPRRYLEAPLTHATAQVTLGCLSYLTELTEFSLTLDDFVEAPLIQHVASHFPQLRNLEIRHATYEFDARWNSDVRDPNILAALQHFPSLAHLRISLNFFDRDIDPEREQRRAARWLFQGLPTLLTVSFLWVRPWRLFGLESVAWNAWNRAALMARAPSPSPPSSPSSSADTGSDLEQPTVVIPHW</sequence>
<evidence type="ECO:0000256" key="1">
    <source>
        <dbReference type="SAM" id="MobiDB-lite"/>
    </source>
</evidence>
<dbReference type="InterPro" id="IPR032675">
    <property type="entry name" value="LRR_dom_sf"/>
</dbReference>
<proteinExistence type="predicted"/>
<gene>
    <name evidence="2" type="ORF">FB45DRAFT_1010500</name>
</gene>
<feature type="region of interest" description="Disordered" evidence="1">
    <location>
        <begin position="17"/>
        <end position="36"/>
    </location>
</feature>
<evidence type="ECO:0000313" key="3">
    <source>
        <dbReference type="Proteomes" id="UP001221142"/>
    </source>
</evidence>
<comment type="caution">
    <text evidence="2">The sequence shown here is derived from an EMBL/GenBank/DDBJ whole genome shotgun (WGS) entry which is preliminary data.</text>
</comment>
<protein>
    <submittedName>
        <fullName evidence="2">Uncharacterized protein</fullName>
    </submittedName>
</protein>
<dbReference type="SUPFAM" id="SSF52047">
    <property type="entry name" value="RNI-like"/>
    <property type="match status" value="1"/>
</dbReference>
<reference evidence="2" key="1">
    <citation type="submission" date="2023-03" db="EMBL/GenBank/DDBJ databases">
        <title>Massive genome expansion in bonnet fungi (Mycena s.s.) driven by repeated elements and novel gene families across ecological guilds.</title>
        <authorList>
            <consortium name="Lawrence Berkeley National Laboratory"/>
            <person name="Harder C.B."/>
            <person name="Miyauchi S."/>
            <person name="Viragh M."/>
            <person name="Kuo A."/>
            <person name="Thoen E."/>
            <person name="Andreopoulos B."/>
            <person name="Lu D."/>
            <person name="Skrede I."/>
            <person name="Drula E."/>
            <person name="Henrissat B."/>
            <person name="Morin E."/>
            <person name="Kohler A."/>
            <person name="Barry K."/>
            <person name="LaButti K."/>
            <person name="Morin E."/>
            <person name="Salamov A."/>
            <person name="Lipzen A."/>
            <person name="Mereny Z."/>
            <person name="Hegedus B."/>
            <person name="Baldrian P."/>
            <person name="Stursova M."/>
            <person name="Weitz H."/>
            <person name="Taylor A."/>
            <person name="Grigoriev I.V."/>
            <person name="Nagy L.G."/>
            <person name="Martin F."/>
            <person name="Kauserud H."/>
        </authorList>
    </citation>
    <scope>NUCLEOTIDE SEQUENCE</scope>
    <source>
        <strain evidence="2">9284</strain>
    </source>
</reference>